<sequence>MEQILRRRQQQLRDVEDAETKAALPPVAAPTGQRLSEAFLRDTIAICQQLGSNLNYLVFEVVEAEQVRDLVHLQGIIA</sequence>
<evidence type="ECO:0000313" key="3">
    <source>
        <dbReference type="Proteomes" id="UP000236173"/>
    </source>
</evidence>
<feature type="region of interest" description="Disordered" evidence="1">
    <location>
        <begin position="1"/>
        <end position="23"/>
    </location>
</feature>
<dbReference type="AlphaFoldDB" id="A0A2H5XC01"/>
<evidence type="ECO:0000313" key="2">
    <source>
        <dbReference type="EMBL" id="GBC98637.1"/>
    </source>
</evidence>
<comment type="caution">
    <text evidence="2">The sequence shown here is derived from an EMBL/GenBank/DDBJ whole genome shotgun (WGS) entry which is preliminary data.</text>
</comment>
<feature type="compositionally biased region" description="Basic residues" evidence="1">
    <location>
        <begin position="1"/>
        <end position="10"/>
    </location>
</feature>
<accession>A0A2H5XC01</accession>
<evidence type="ECO:0000256" key="1">
    <source>
        <dbReference type="SAM" id="MobiDB-lite"/>
    </source>
</evidence>
<name>A0A2H5XC01_9BACT</name>
<proteinExistence type="predicted"/>
<protein>
    <submittedName>
        <fullName evidence="2">Uncharacterized protein</fullName>
    </submittedName>
</protein>
<reference evidence="3" key="1">
    <citation type="submission" date="2017-09" db="EMBL/GenBank/DDBJ databases">
        <title>Metaegenomics of thermophilic ammonia-oxidizing enrichment culture.</title>
        <authorList>
            <person name="Kato S."/>
            <person name="Suzuki K."/>
        </authorList>
    </citation>
    <scope>NUCLEOTIDE SEQUENCE [LARGE SCALE GENOMIC DNA]</scope>
</reference>
<dbReference type="Proteomes" id="UP000236173">
    <property type="component" value="Unassembled WGS sequence"/>
</dbReference>
<gene>
    <name evidence="2" type="ORF">HRbin17_01151</name>
</gene>
<dbReference type="EMBL" id="BEHT01000013">
    <property type="protein sequence ID" value="GBC98637.1"/>
    <property type="molecule type" value="Genomic_DNA"/>
</dbReference>
<organism evidence="2 3">
    <name type="scientific">Candidatus Fervidibacter japonicus</name>
    <dbReference type="NCBI Taxonomy" id="2035412"/>
    <lineage>
        <taxon>Bacteria</taxon>
        <taxon>Candidatus Fervidibacterota</taxon>
        <taxon>Candidatus Fervidibacter</taxon>
    </lineage>
</organism>
<feature type="compositionally biased region" description="Basic and acidic residues" evidence="1">
    <location>
        <begin position="11"/>
        <end position="20"/>
    </location>
</feature>